<evidence type="ECO:0000313" key="2">
    <source>
        <dbReference type="EMBL" id="RPA75732.1"/>
    </source>
</evidence>
<dbReference type="AlphaFoldDB" id="A0A3N4HPI3"/>
<protein>
    <submittedName>
        <fullName evidence="2">Uncharacterized protein</fullName>
    </submittedName>
</protein>
<name>A0A3N4HPI3_ASCIM</name>
<evidence type="ECO:0000256" key="1">
    <source>
        <dbReference type="SAM" id="MobiDB-lite"/>
    </source>
</evidence>
<dbReference type="Proteomes" id="UP000275078">
    <property type="component" value="Unassembled WGS sequence"/>
</dbReference>
<proteinExistence type="predicted"/>
<feature type="region of interest" description="Disordered" evidence="1">
    <location>
        <begin position="41"/>
        <end position="150"/>
    </location>
</feature>
<organism evidence="2 3">
    <name type="scientific">Ascobolus immersus RN42</name>
    <dbReference type="NCBI Taxonomy" id="1160509"/>
    <lineage>
        <taxon>Eukaryota</taxon>
        <taxon>Fungi</taxon>
        <taxon>Dikarya</taxon>
        <taxon>Ascomycota</taxon>
        <taxon>Pezizomycotina</taxon>
        <taxon>Pezizomycetes</taxon>
        <taxon>Pezizales</taxon>
        <taxon>Ascobolaceae</taxon>
        <taxon>Ascobolus</taxon>
    </lineage>
</organism>
<evidence type="ECO:0000313" key="3">
    <source>
        <dbReference type="Proteomes" id="UP000275078"/>
    </source>
</evidence>
<reference evidence="2 3" key="1">
    <citation type="journal article" date="2018" name="Nat. Ecol. Evol.">
        <title>Pezizomycetes genomes reveal the molecular basis of ectomycorrhizal truffle lifestyle.</title>
        <authorList>
            <person name="Murat C."/>
            <person name="Payen T."/>
            <person name="Noel B."/>
            <person name="Kuo A."/>
            <person name="Morin E."/>
            <person name="Chen J."/>
            <person name="Kohler A."/>
            <person name="Krizsan K."/>
            <person name="Balestrini R."/>
            <person name="Da Silva C."/>
            <person name="Montanini B."/>
            <person name="Hainaut M."/>
            <person name="Levati E."/>
            <person name="Barry K.W."/>
            <person name="Belfiori B."/>
            <person name="Cichocki N."/>
            <person name="Clum A."/>
            <person name="Dockter R.B."/>
            <person name="Fauchery L."/>
            <person name="Guy J."/>
            <person name="Iotti M."/>
            <person name="Le Tacon F."/>
            <person name="Lindquist E.A."/>
            <person name="Lipzen A."/>
            <person name="Malagnac F."/>
            <person name="Mello A."/>
            <person name="Molinier V."/>
            <person name="Miyauchi S."/>
            <person name="Poulain J."/>
            <person name="Riccioni C."/>
            <person name="Rubini A."/>
            <person name="Sitrit Y."/>
            <person name="Splivallo R."/>
            <person name="Traeger S."/>
            <person name="Wang M."/>
            <person name="Zifcakova L."/>
            <person name="Wipf D."/>
            <person name="Zambonelli A."/>
            <person name="Paolocci F."/>
            <person name="Nowrousian M."/>
            <person name="Ottonello S."/>
            <person name="Baldrian P."/>
            <person name="Spatafora J.W."/>
            <person name="Henrissat B."/>
            <person name="Nagy L.G."/>
            <person name="Aury J.M."/>
            <person name="Wincker P."/>
            <person name="Grigoriev I.V."/>
            <person name="Bonfante P."/>
            <person name="Martin F.M."/>
        </authorList>
    </citation>
    <scope>NUCLEOTIDE SEQUENCE [LARGE SCALE GENOMIC DNA]</scope>
    <source>
        <strain evidence="2 3">RN42</strain>
    </source>
</reference>
<feature type="compositionally biased region" description="Low complexity" evidence="1">
    <location>
        <begin position="175"/>
        <end position="210"/>
    </location>
</feature>
<gene>
    <name evidence="2" type="ORF">BJ508DRAFT_338549</name>
</gene>
<feature type="compositionally biased region" description="Basic and acidic residues" evidence="1">
    <location>
        <begin position="93"/>
        <end position="114"/>
    </location>
</feature>
<accession>A0A3N4HPI3</accession>
<dbReference type="EMBL" id="ML119758">
    <property type="protein sequence ID" value="RPA75732.1"/>
    <property type="molecule type" value="Genomic_DNA"/>
</dbReference>
<keyword evidence="3" id="KW-1185">Reference proteome</keyword>
<feature type="compositionally biased region" description="Polar residues" evidence="1">
    <location>
        <begin position="41"/>
        <end position="56"/>
    </location>
</feature>
<sequence>MPRLLCVASICQIGNTKPLAFQPQTSTAALGIDCLTTSLRQTPTSSHDAQQSRQQSPHNPNTTMPNPPKQRAISHENLKDPQPTGKNKKAQSRKADIRDSDREDNSTKDDDNSKPKQKRSGGDPAQSSSVARGRKVVPLPDFSPPRTRARAAALSTIASLNQAKAPPLPHATSISQPSKAQQSSTTKKAAAKSTSTLASSSVKGGKAAASTTRKRSKAVLSEASFGQFLFWEPQVRCDEMEDGHIYIQMSARHWWNSVYISPREFNSDIRPFLPDWLGRKWSKWQRKLPLPSGNYFLDRLDEHIQLCSNPELCLKYLEWVKEGFILARKCAESLRSRSDEIEAQVGLKVGKGSSIFFLYHPPAFFQPEDPLGPSSGEDYCGSFVPFEGPYLPARLNPLSSSDEELVKTVYRKQHAILTEEIEADSAVKADRARRRAALRR</sequence>
<feature type="region of interest" description="Disordered" evidence="1">
    <location>
        <begin position="163"/>
        <end position="213"/>
    </location>
</feature>